<evidence type="ECO:0000313" key="3">
    <source>
        <dbReference type="Proteomes" id="UP000503447"/>
    </source>
</evidence>
<keyword evidence="1" id="KW-0732">Signal</keyword>
<reference evidence="3" key="1">
    <citation type="submission" date="2020-05" db="EMBL/GenBank/DDBJ databases">
        <title>Frigoriglobus tundricola gen. nov., sp. nov., a psychrotolerant cellulolytic planctomycete of the family Gemmataceae with two divergent copies of 16S rRNA gene.</title>
        <authorList>
            <person name="Kulichevskaya I.S."/>
            <person name="Ivanova A.A."/>
            <person name="Naumoff D.G."/>
            <person name="Beletsky A.V."/>
            <person name="Rijpstra W.I.C."/>
            <person name="Sinninghe Damste J.S."/>
            <person name="Mardanov A.V."/>
            <person name="Ravin N.V."/>
            <person name="Dedysh S.N."/>
        </authorList>
    </citation>
    <scope>NUCLEOTIDE SEQUENCE [LARGE SCALE GENOMIC DNA]</scope>
    <source>
        <strain evidence="3">PL17</strain>
    </source>
</reference>
<protein>
    <submittedName>
        <fullName evidence="2">Uncharacterized protein</fullName>
    </submittedName>
</protein>
<feature type="signal peptide" evidence="1">
    <location>
        <begin position="1"/>
        <end position="19"/>
    </location>
</feature>
<dbReference type="KEGG" id="ftj:FTUN_3644"/>
<dbReference type="AlphaFoldDB" id="A0A6M5YRN6"/>
<proteinExistence type="predicted"/>
<gene>
    <name evidence="2" type="ORF">FTUN_3644</name>
</gene>
<name>A0A6M5YRN6_9BACT</name>
<accession>A0A6M5YRN6</accession>
<dbReference type="EMBL" id="CP053452">
    <property type="protein sequence ID" value="QJW96090.1"/>
    <property type="molecule type" value="Genomic_DNA"/>
</dbReference>
<sequence>MRKLLSLAVVLVVLAGSRAAPVPKDAPAIDGKYNLLSVSTPADREIPNGPGGLAPGGFGGGGPGGGWGVAAPAGWPTISSVMVGPATITKNEITFEGSGSRGGPLGATRPMTTMEYTLDTTKTPMTIDVENISVRGKKTRSLGLVEVKGDRLVIALAKAGDERPKTTEEANDVTVYYLKKAPPPPRTEYRIVAMTVGKEEEAEKELNKLAAAGYELVNTTNPAAANDKAAPTTVHFVLKRTVKQP</sequence>
<dbReference type="RefSeq" id="WP_171471739.1">
    <property type="nucleotide sequence ID" value="NZ_CP053452.2"/>
</dbReference>
<evidence type="ECO:0000313" key="2">
    <source>
        <dbReference type="EMBL" id="QJW96090.1"/>
    </source>
</evidence>
<feature type="chain" id="PRO_5026776167" evidence="1">
    <location>
        <begin position="20"/>
        <end position="245"/>
    </location>
</feature>
<dbReference type="Proteomes" id="UP000503447">
    <property type="component" value="Chromosome"/>
</dbReference>
<keyword evidence="3" id="KW-1185">Reference proteome</keyword>
<organism evidence="2 3">
    <name type="scientific">Frigoriglobus tundricola</name>
    <dbReference type="NCBI Taxonomy" id="2774151"/>
    <lineage>
        <taxon>Bacteria</taxon>
        <taxon>Pseudomonadati</taxon>
        <taxon>Planctomycetota</taxon>
        <taxon>Planctomycetia</taxon>
        <taxon>Gemmatales</taxon>
        <taxon>Gemmataceae</taxon>
        <taxon>Frigoriglobus</taxon>
    </lineage>
</organism>
<evidence type="ECO:0000256" key="1">
    <source>
        <dbReference type="SAM" id="SignalP"/>
    </source>
</evidence>